<protein>
    <submittedName>
        <fullName evidence="1">Nodulation protein L like</fullName>
    </submittedName>
</protein>
<sequence>MIPGTPEKDNAIVGRNCTIIDTCEVKIGDNCHIGPNVSIYTATLPIDPKRRMGSKGPQLGRAITIEQDCWIGGGAIILPGRTIGKGSTVGAGSIVTKRHYHEMNGTRMGSTQ</sequence>
<dbReference type="PANTHER" id="PTHR23416">
    <property type="entry name" value="SIALIC ACID SYNTHASE-RELATED"/>
    <property type="match status" value="1"/>
</dbReference>
<proteinExistence type="predicted"/>
<comment type="caution">
    <text evidence="1">The sequence shown here is derived from an EMBL/GenBank/DDBJ whole genome shotgun (WGS) entry which is preliminary data.</text>
</comment>
<evidence type="ECO:0000313" key="2">
    <source>
        <dbReference type="Proteomes" id="UP000689129"/>
    </source>
</evidence>
<dbReference type="Proteomes" id="UP000689129">
    <property type="component" value="Unassembled WGS sequence"/>
</dbReference>
<organism evidence="1 2">
    <name type="scientific">Verticillium longisporum</name>
    <name type="common">Verticillium dahliae var. longisporum</name>
    <dbReference type="NCBI Taxonomy" id="100787"/>
    <lineage>
        <taxon>Eukaryota</taxon>
        <taxon>Fungi</taxon>
        <taxon>Dikarya</taxon>
        <taxon>Ascomycota</taxon>
        <taxon>Pezizomycotina</taxon>
        <taxon>Sordariomycetes</taxon>
        <taxon>Hypocreomycetidae</taxon>
        <taxon>Glomerellales</taxon>
        <taxon>Plectosphaerellaceae</taxon>
        <taxon>Verticillium</taxon>
    </lineage>
</organism>
<dbReference type="Pfam" id="PF14602">
    <property type="entry name" value="Hexapep_2"/>
    <property type="match status" value="1"/>
</dbReference>
<dbReference type="OrthoDB" id="25818at2759"/>
<accession>A0A8I2Z410</accession>
<dbReference type="PANTHER" id="PTHR23416:SF76">
    <property type="entry name" value="ZN(II)2CYS6 TRANSCRIPTION FACTOR (EUROFUNG)"/>
    <property type="match status" value="1"/>
</dbReference>
<dbReference type="Pfam" id="PF00132">
    <property type="entry name" value="Hexapep"/>
    <property type="match status" value="1"/>
</dbReference>
<dbReference type="InterPro" id="IPR051159">
    <property type="entry name" value="Hexapeptide_acetyltransf"/>
</dbReference>
<gene>
    <name evidence="1" type="ORF">HYQ45_019002</name>
</gene>
<dbReference type="AlphaFoldDB" id="A0A8I2Z410"/>
<dbReference type="GO" id="GO:0008374">
    <property type="term" value="F:O-acyltransferase activity"/>
    <property type="evidence" value="ECO:0007669"/>
    <property type="project" value="TreeGrafter"/>
</dbReference>
<evidence type="ECO:0000313" key="1">
    <source>
        <dbReference type="EMBL" id="KAG7113110.1"/>
    </source>
</evidence>
<dbReference type="InterPro" id="IPR001451">
    <property type="entry name" value="Hexapep"/>
</dbReference>
<name>A0A8I2Z410_VERLO</name>
<dbReference type="EMBL" id="JAEMWZ010000535">
    <property type="protein sequence ID" value="KAG7113110.1"/>
    <property type="molecule type" value="Genomic_DNA"/>
</dbReference>
<reference evidence="1" key="1">
    <citation type="journal article" date="2021" name="Mol. Plant Pathol.">
        <title>A 20-kb lineage-specific genomic region tames virulence in pathogenic amphidiploid Verticillium longisporum.</title>
        <authorList>
            <person name="Harting R."/>
            <person name="Starke J."/>
            <person name="Kusch H."/>
            <person name="Poggeler S."/>
            <person name="Maurus I."/>
            <person name="Schluter R."/>
            <person name="Landesfeind M."/>
            <person name="Bulla I."/>
            <person name="Nowrousian M."/>
            <person name="de Jonge R."/>
            <person name="Stahlhut G."/>
            <person name="Hoff K.J."/>
            <person name="Asshauer K.P."/>
            <person name="Thurmer A."/>
            <person name="Stanke M."/>
            <person name="Daniel R."/>
            <person name="Morgenstern B."/>
            <person name="Thomma B.P.H.J."/>
            <person name="Kronstad J.W."/>
            <person name="Braus-Stromeyer S.A."/>
            <person name="Braus G.H."/>
        </authorList>
    </citation>
    <scope>NUCLEOTIDE SEQUENCE</scope>
    <source>
        <strain evidence="1">Vl32</strain>
    </source>
</reference>